<organism evidence="7 8">
    <name type="scientific">Moorena producens PAL-8-15-08-1</name>
    <dbReference type="NCBI Taxonomy" id="1458985"/>
    <lineage>
        <taxon>Bacteria</taxon>
        <taxon>Bacillati</taxon>
        <taxon>Cyanobacteriota</taxon>
        <taxon>Cyanophyceae</taxon>
        <taxon>Coleofasciculales</taxon>
        <taxon>Coleofasciculaceae</taxon>
        <taxon>Moorena</taxon>
    </lineage>
</organism>
<name>A0A1D8U216_9CYAN</name>
<evidence type="ECO:0000256" key="2">
    <source>
        <dbReference type="ARBA" id="ARBA00022692"/>
    </source>
</evidence>
<dbReference type="GO" id="GO:0016020">
    <property type="term" value="C:membrane"/>
    <property type="evidence" value="ECO:0007669"/>
    <property type="project" value="UniProtKB-SubCell"/>
</dbReference>
<feature type="transmembrane region" description="Helical" evidence="5">
    <location>
        <begin position="352"/>
        <end position="369"/>
    </location>
</feature>
<evidence type="ECO:0000256" key="4">
    <source>
        <dbReference type="ARBA" id="ARBA00023136"/>
    </source>
</evidence>
<evidence type="ECO:0000259" key="6">
    <source>
        <dbReference type="Pfam" id="PF04932"/>
    </source>
</evidence>
<dbReference type="EMBL" id="CP017599">
    <property type="protein sequence ID" value="AOX03947.1"/>
    <property type="molecule type" value="Genomic_DNA"/>
</dbReference>
<feature type="transmembrane region" description="Helical" evidence="5">
    <location>
        <begin position="228"/>
        <end position="248"/>
    </location>
</feature>
<proteinExistence type="predicted"/>
<dbReference type="PANTHER" id="PTHR37422:SF17">
    <property type="entry name" value="O-ANTIGEN LIGASE"/>
    <property type="match status" value="1"/>
</dbReference>
<feature type="transmembrane region" description="Helical" evidence="5">
    <location>
        <begin position="41"/>
        <end position="60"/>
    </location>
</feature>
<dbReference type="InterPro" id="IPR051533">
    <property type="entry name" value="WaaL-like"/>
</dbReference>
<reference evidence="8" key="1">
    <citation type="submission" date="2016-10" db="EMBL/GenBank/DDBJ databases">
        <title>Comparative genomics uncovers the prolific and rare metabolic potential of the cyanobacterial genus Moorea.</title>
        <authorList>
            <person name="Leao T."/>
            <person name="Castelao G."/>
            <person name="Korobeynikov A."/>
            <person name="Monroe E.A."/>
            <person name="Podell S."/>
            <person name="Glukhov E."/>
            <person name="Allen E."/>
            <person name="Gerwick W.H."/>
            <person name="Gerwick L."/>
        </authorList>
    </citation>
    <scope>NUCLEOTIDE SEQUENCE [LARGE SCALE GENOMIC DNA]</scope>
    <source>
        <strain evidence="8">PAL-8-15-08-1</strain>
    </source>
</reference>
<protein>
    <recommendedName>
        <fullName evidence="6">O-antigen ligase-related domain-containing protein</fullName>
    </recommendedName>
</protein>
<gene>
    <name evidence="7" type="ORF">BJP34_35010</name>
</gene>
<sequence length="445" mass="50452">MINLKRLSTNQLITFFLIKLEPVLIGICLFSGMFLDFPGPLLKLLKVGSYLILFFLILWRWKRFAYVFTRDIPLLCLVGTAVWSVGWSAVPGIPELLRAVLRATALGAYLAVRYNPKEQMRLLAWVLGIVAILSLLVTLAHGLGDAPAQGIFRHKNHLARLMTLNAIISLLSILNHRKYRWVGWVGFSLSVLMLLLSQGKSALLIFLVMITLLPLHNFVKQHYKLQTVLYMVSALLAFVASIVILWNLEFILVDILGKDLQLNGRLPIWTLVFDKILERPWLGYGFEGFWSSDAGYSVINSTWLAHGGYGNAHSGYLELALQLGFLGIFLFVLSLFIALFKTIQVLSVTKKIEFFWMFLYLVFFSIVNLSLDPSILAEDIVWTLYVSTALSAAVYQSRIVKNPHLLGVREQGVGSREHRSQNRKEVRGKKSCVPDCYEKPCKLFQ</sequence>
<dbReference type="Pfam" id="PF04932">
    <property type="entry name" value="Wzy_C"/>
    <property type="match status" value="1"/>
</dbReference>
<dbReference type="PANTHER" id="PTHR37422">
    <property type="entry name" value="TEICHURONIC ACID BIOSYNTHESIS PROTEIN TUAE"/>
    <property type="match status" value="1"/>
</dbReference>
<feature type="transmembrane region" description="Helical" evidence="5">
    <location>
        <begin position="319"/>
        <end position="340"/>
    </location>
</feature>
<feature type="domain" description="O-antigen ligase-related" evidence="6">
    <location>
        <begin position="186"/>
        <end position="332"/>
    </location>
</feature>
<keyword evidence="4 5" id="KW-0472">Membrane</keyword>
<dbReference type="KEGG" id="mpro:BJP34_35010"/>
<evidence type="ECO:0000256" key="5">
    <source>
        <dbReference type="SAM" id="Phobius"/>
    </source>
</evidence>
<evidence type="ECO:0000256" key="3">
    <source>
        <dbReference type="ARBA" id="ARBA00022989"/>
    </source>
</evidence>
<evidence type="ECO:0000313" key="7">
    <source>
        <dbReference type="EMBL" id="AOX03947.1"/>
    </source>
</evidence>
<feature type="transmembrane region" description="Helical" evidence="5">
    <location>
        <begin position="122"/>
        <end position="143"/>
    </location>
</feature>
<keyword evidence="2 5" id="KW-0812">Transmembrane</keyword>
<feature type="transmembrane region" description="Helical" evidence="5">
    <location>
        <begin position="181"/>
        <end position="196"/>
    </location>
</feature>
<keyword evidence="3 5" id="KW-1133">Transmembrane helix</keyword>
<feature type="transmembrane region" description="Helical" evidence="5">
    <location>
        <begin position="202"/>
        <end position="219"/>
    </location>
</feature>
<accession>A0A1D8U216</accession>
<dbReference type="Proteomes" id="UP000177870">
    <property type="component" value="Chromosome"/>
</dbReference>
<feature type="transmembrane region" description="Helical" evidence="5">
    <location>
        <begin position="12"/>
        <end position="35"/>
    </location>
</feature>
<comment type="subcellular location">
    <subcellularLocation>
        <location evidence="1">Membrane</location>
        <topology evidence="1">Multi-pass membrane protein</topology>
    </subcellularLocation>
</comment>
<dbReference type="STRING" id="1458985.BJP34_35010"/>
<evidence type="ECO:0000313" key="8">
    <source>
        <dbReference type="Proteomes" id="UP000177870"/>
    </source>
</evidence>
<feature type="transmembrane region" description="Helical" evidence="5">
    <location>
        <begin position="158"/>
        <end position="174"/>
    </location>
</feature>
<dbReference type="AlphaFoldDB" id="A0A1D8U216"/>
<dbReference type="InterPro" id="IPR007016">
    <property type="entry name" value="O-antigen_ligase-rel_domated"/>
</dbReference>
<evidence type="ECO:0000256" key="1">
    <source>
        <dbReference type="ARBA" id="ARBA00004141"/>
    </source>
</evidence>